<dbReference type="Proteomes" id="UP000598467">
    <property type="component" value="Unassembled WGS sequence"/>
</dbReference>
<name>A0A926NY05_9HYPH</name>
<feature type="compositionally biased region" description="Basic and acidic residues" evidence="1">
    <location>
        <begin position="21"/>
        <end position="48"/>
    </location>
</feature>
<reference evidence="2" key="1">
    <citation type="submission" date="2020-05" db="EMBL/GenBank/DDBJ databases">
        <title>Identification of trans-AT polyketide cluster in two marine bacteria, producers of a novel glutaramide-containing polyketide sesbanimide D and analogs.</title>
        <authorList>
            <person name="Kacar D."/>
            <person name="Rodriguez P."/>
            <person name="Canedo L."/>
            <person name="Gonzalez E."/>
            <person name="Galan B."/>
            <person name="De La Calle F."/>
            <person name="Garcia J.L."/>
        </authorList>
    </citation>
    <scope>NUCLEOTIDE SEQUENCE</scope>
    <source>
        <strain evidence="2">PHM038</strain>
    </source>
</reference>
<accession>A0A926NY05</accession>
<dbReference type="EMBL" id="JABFCZ010000039">
    <property type="protein sequence ID" value="MBD1549477.1"/>
    <property type="molecule type" value="Genomic_DNA"/>
</dbReference>
<proteinExistence type="predicted"/>
<protein>
    <submittedName>
        <fullName evidence="2">Uncharacterized protein</fullName>
    </submittedName>
</protein>
<evidence type="ECO:0000313" key="3">
    <source>
        <dbReference type="Proteomes" id="UP000598467"/>
    </source>
</evidence>
<evidence type="ECO:0000256" key="1">
    <source>
        <dbReference type="SAM" id="MobiDB-lite"/>
    </source>
</evidence>
<comment type="caution">
    <text evidence="2">The sequence shown here is derived from an EMBL/GenBank/DDBJ whole genome shotgun (WGS) entry which is preliminary data.</text>
</comment>
<feature type="region of interest" description="Disordered" evidence="1">
    <location>
        <begin position="1"/>
        <end position="59"/>
    </location>
</feature>
<sequence length="127" mass="13685">MPSTVERPPAANVVAHATEYASDRDSKGQGDNRRNSNESDAQRHHDETGSLAETPAVLVDAHHREDHLLDGVAAYRAAAQHALDPKAKPLASTSITGIYDRCAAETVRHAYEDHGGEIEQHSVNVAT</sequence>
<organism evidence="2 3">
    <name type="scientific">Roseibium aggregatum</name>
    <dbReference type="NCBI Taxonomy" id="187304"/>
    <lineage>
        <taxon>Bacteria</taxon>
        <taxon>Pseudomonadati</taxon>
        <taxon>Pseudomonadota</taxon>
        <taxon>Alphaproteobacteria</taxon>
        <taxon>Hyphomicrobiales</taxon>
        <taxon>Stappiaceae</taxon>
        <taxon>Roseibium</taxon>
    </lineage>
</organism>
<evidence type="ECO:0000313" key="2">
    <source>
        <dbReference type="EMBL" id="MBD1549477.1"/>
    </source>
</evidence>
<dbReference type="AlphaFoldDB" id="A0A926NY05"/>
<gene>
    <name evidence="2" type="ORF">HK439_24730</name>
</gene>